<dbReference type="EMBL" id="CAJNOM010000047">
    <property type="protein sequence ID" value="CAF0912206.1"/>
    <property type="molecule type" value="Genomic_DNA"/>
</dbReference>
<feature type="transmembrane region" description="Helical" evidence="8">
    <location>
        <begin position="139"/>
        <end position="158"/>
    </location>
</feature>
<dbReference type="PROSITE" id="PS50262">
    <property type="entry name" value="G_PROTEIN_RECEP_F1_2"/>
    <property type="match status" value="1"/>
</dbReference>
<dbReference type="Gene3D" id="1.20.1070.10">
    <property type="entry name" value="Rhodopsin 7-helix transmembrane proteins"/>
    <property type="match status" value="1"/>
</dbReference>
<keyword evidence="4" id="KW-0297">G-protein coupled receptor</keyword>
<organism evidence="10 13">
    <name type="scientific">Adineta steineri</name>
    <dbReference type="NCBI Taxonomy" id="433720"/>
    <lineage>
        <taxon>Eukaryota</taxon>
        <taxon>Metazoa</taxon>
        <taxon>Spiralia</taxon>
        <taxon>Gnathifera</taxon>
        <taxon>Rotifera</taxon>
        <taxon>Eurotatoria</taxon>
        <taxon>Bdelloidea</taxon>
        <taxon>Adinetida</taxon>
        <taxon>Adinetidae</taxon>
        <taxon>Adineta</taxon>
    </lineage>
</organism>
<feature type="transmembrane region" description="Helical" evidence="8">
    <location>
        <begin position="97"/>
        <end position="118"/>
    </location>
</feature>
<accession>A0A814ADV2</accession>
<feature type="transmembrane region" description="Helical" evidence="8">
    <location>
        <begin position="249"/>
        <end position="273"/>
    </location>
</feature>
<reference evidence="10" key="1">
    <citation type="submission" date="2021-02" db="EMBL/GenBank/DDBJ databases">
        <authorList>
            <person name="Nowell W R."/>
        </authorList>
    </citation>
    <scope>NUCLEOTIDE SEQUENCE</scope>
</reference>
<dbReference type="PANTHER" id="PTHR24243:SF230">
    <property type="entry name" value="G-PROTEIN COUPLED RECEPTORS FAMILY 1 PROFILE DOMAIN-CONTAINING PROTEIN"/>
    <property type="match status" value="1"/>
</dbReference>
<evidence type="ECO:0000256" key="6">
    <source>
        <dbReference type="ARBA" id="ARBA00023170"/>
    </source>
</evidence>
<keyword evidence="13" id="KW-1185">Reference proteome</keyword>
<dbReference type="Proteomes" id="UP000663877">
    <property type="component" value="Unassembled WGS sequence"/>
</dbReference>
<name>A0A814ADV2_9BILA</name>
<comment type="caution">
    <text evidence="10">The sequence shown here is derived from an EMBL/GenBank/DDBJ whole genome shotgun (WGS) entry which is preliminary data.</text>
</comment>
<dbReference type="InterPro" id="IPR017452">
    <property type="entry name" value="GPCR_Rhodpsn_7TM"/>
</dbReference>
<evidence type="ECO:0000259" key="9">
    <source>
        <dbReference type="PROSITE" id="PS50262"/>
    </source>
</evidence>
<dbReference type="GO" id="GO:0004930">
    <property type="term" value="F:G protein-coupled receptor activity"/>
    <property type="evidence" value="ECO:0007669"/>
    <property type="project" value="UniProtKB-KW"/>
</dbReference>
<dbReference type="EMBL" id="CAJNOI010000266">
    <property type="protein sequence ID" value="CAF1217314.1"/>
    <property type="molecule type" value="Genomic_DNA"/>
</dbReference>
<dbReference type="SUPFAM" id="SSF81321">
    <property type="entry name" value="Family A G protein-coupled receptor-like"/>
    <property type="match status" value="1"/>
</dbReference>
<evidence type="ECO:0000256" key="5">
    <source>
        <dbReference type="ARBA" id="ARBA00023136"/>
    </source>
</evidence>
<evidence type="ECO:0000313" key="11">
    <source>
        <dbReference type="EMBL" id="CAF1217314.1"/>
    </source>
</evidence>
<dbReference type="PRINTS" id="PR00237">
    <property type="entry name" value="GPCRRHODOPSN"/>
</dbReference>
<dbReference type="InterPro" id="IPR000276">
    <property type="entry name" value="GPCR_Rhodpsn"/>
</dbReference>
<dbReference type="GO" id="GO:0005886">
    <property type="term" value="C:plasma membrane"/>
    <property type="evidence" value="ECO:0007669"/>
    <property type="project" value="TreeGrafter"/>
</dbReference>
<feature type="transmembrane region" description="Helical" evidence="8">
    <location>
        <begin position="56"/>
        <end position="77"/>
    </location>
</feature>
<evidence type="ECO:0000313" key="13">
    <source>
        <dbReference type="Proteomes" id="UP000663832"/>
    </source>
</evidence>
<dbReference type="PANTHER" id="PTHR24243">
    <property type="entry name" value="G-PROTEIN COUPLED RECEPTOR"/>
    <property type="match status" value="1"/>
</dbReference>
<dbReference type="AlphaFoldDB" id="A0A814ADV2"/>
<gene>
    <name evidence="11" type="ORF">BJG266_LOCUS27781</name>
    <name evidence="10" type="ORF">QVE165_LOCUS10069</name>
    <name evidence="12" type="ORF">QVE165_LOCUS32496</name>
</gene>
<comment type="subcellular location">
    <subcellularLocation>
        <location evidence="1">Membrane</location>
        <topology evidence="1">Multi-pass membrane protein</topology>
    </subcellularLocation>
</comment>
<dbReference type="OrthoDB" id="10029014at2759"/>
<evidence type="ECO:0000313" key="10">
    <source>
        <dbReference type="EMBL" id="CAF0912206.1"/>
    </source>
</evidence>
<evidence type="ECO:0000256" key="7">
    <source>
        <dbReference type="ARBA" id="ARBA00023224"/>
    </source>
</evidence>
<feature type="transmembrane region" description="Helical" evidence="8">
    <location>
        <begin position="194"/>
        <end position="221"/>
    </location>
</feature>
<keyword evidence="5 8" id="KW-0472">Membrane</keyword>
<feature type="domain" description="G-protein coupled receptors family 1 profile" evidence="9">
    <location>
        <begin position="36"/>
        <end position="257"/>
    </location>
</feature>
<keyword evidence="7" id="KW-0807">Transducer</keyword>
<evidence type="ECO:0000313" key="12">
    <source>
        <dbReference type="EMBL" id="CAF1323844.1"/>
    </source>
</evidence>
<keyword evidence="2 8" id="KW-0812">Transmembrane</keyword>
<protein>
    <recommendedName>
        <fullName evidence="9">G-protein coupled receptors family 1 profile domain-containing protein</fullName>
    </recommendedName>
</protein>
<feature type="transmembrane region" description="Helical" evidence="8">
    <location>
        <begin position="285"/>
        <end position="303"/>
    </location>
</feature>
<keyword evidence="6" id="KW-0675">Receptor</keyword>
<evidence type="ECO:0000256" key="4">
    <source>
        <dbReference type="ARBA" id="ARBA00023040"/>
    </source>
</evidence>
<dbReference type="Proteomes" id="UP000663832">
    <property type="component" value="Unassembled WGS sequence"/>
</dbReference>
<evidence type="ECO:0000256" key="2">
    <source>
        <dbReference type="ARBA" id="ARBA00022692"/>
    </source>
</evidence>
<evidence type="ECO:0000256" key="8">
    <source>
        <dbReference type="SAM" id="Phobius"/>
    </source>
</evidence>
<dbReference type="EMBL" id="CAJNOM010000289">
    <property type="protein sequence ID" value="CAF1323844.1"/>
    <property type="molecule type" value="Genomic_DNA"/>
</dbReference>
<feature type="transmembrane region" description="Helical" evidence="8">
    <location>
        <begin position="20"/>
        <end position="44"/>
    </location>
</feature>
<keyword evidence="3 8" id="KW-1133">Transmembrane helix</keyword>
<sequence length="335" mass="38884">MSTSLEEYYSLYTNPLTVIRFYQIGYTFTFILGFLGNTASLLTFSRPTLRKVSTGCLFIILAIFDTLYLLMCVFDYLEFGFKVPFYPHIAYSEFCRFRYFVMNVSQVASAWILVIIAIDRWIRTQFPFKSGSICTPKNALIAVIILLVIDIGLNSHMLTPMFGIDIPGLAYGSCGPNYFTDKPYFLFYYIQWSMIQIFTTCVGPVSFMLMTLVAIFINIYLRKRAIIQPTQTIHGNQNMIRQKQMHKQMLILMFAIVYIQPVLIDITIIWTALGWVQSLNYAINFYIHCLTSTLFRTEFKLLMKNIFRKNQMKVTIIGNLKHNTHAQIINPLAKK</sequence>
<dbReference type="Pfam" id="PF00001">
    <property type="entry name" value="7tm_1"/>
    <property type="match status" value="1"/>
</dbReference>
<evidence type="ECO:0000256" key="3">
    <source>
        <dbReference type="ARBA" id="ARBA00022989"/>
    </source>
</evidence>
<proteinExistence type="predicted"/>
<evidence type="ECO:0000256" key="1">
    <source>
        <dbReference type="ARBA" id="ARBA00004141"/>
    </source>
</evidence>